<keyword evidence="3" id="KW-1185">Reference proteome</keyword>
<protein>
    <recommendedName>
        <fullName evidence="4">TraB/GumN family protein</fullName>
    </recommendedName>
</protein>
<sequence length="320" mass="34375">MRALNRLACLAAVAAALALPARAQAPEAQVPPDPDAALVEELVVVGRLPGPAWWRVSDADTTVYVLGVPSLAPKRMQWDRTIFEHRLEGANAVVLPFTNIRAKTTGILGAGFNLLRLRSGGPFEKHLDAATRARFVAVRERMGLEARHYPTSNPLAAGVQLASDYREGANLTTTDPAKLVELLARQKGVPVVEKTYDIGPLLGAIIRTSPQIGRVCFEEVLAQAEAGPGVTLQAARAWAEGDVPGALENERTYERCLTMIPGGRAFDERMKADTAAAVVRQLERPGHAIVLVPLRPLLAQGGVLDRLRGQGFEVTTPGEL</sequence>
<keyword evidence="1" id="KW-0732">Signal</keyword>
<feature type="signal peptide" evidence="1">
    <location>
        <begin position="1"/>
        <end position="25"/>
    </location>
</feature>
<dbReference type="HOGENOM" id="CLU_073326_0_0_5"/>
<dbReference type="KEGG" id="pzu:PHZ_c3164"/>
<dbReference type="Proteomes" id="UP000001868">
    <property type="component" value="Chromosome"/>
</dbReference>
<dbReference type="OrthoDB" id="7181390at2"/>
<dbReference type="EMBL" id="CP000747">
    <property type="protein sequence ID" value="ACG79573.1"/>
    <property type="molecule type" value="Genomic_DNA"/>
</dbReference>
<dbReference type="RefSeq" id="WP_012523711.1">
    <property type="nucleotide sequence ID" value="NC_011144.1"/>
</dbReference>
<gene>
    <name evidence="2" type="ordered locus">PHZ_c3164</name>
</gene>
<feature type="chain" id="PRO_5002821887" description="TraB/GumN family protein" evidence="1">
    <location>
        <begin position="26"/>
        <end position="320"/>
    </location>
</feature>
<proteinExistence type="predicted"/>
<evidence type="ECO:0000313" key="3">
    <source>
        <dbReference type="Proteomes" id="UP000001868"/>
    </source>
</evidence>
<dbReference type="AlphaFoldDB" id="B4RA69"/>
<dbReference type="CDD" id="cd14788">
    <property type="entry name" value="GumN"/>
    <property type="match status" value="1"/>
</dbReference>
<dbReference type="Pfam" id="PF01963">
    <property type="entry name" value="TraB_PrgY_gumN"/>
    <property type="match status" value="1"/>
</dbReference>
<name>B4RA69_PHEZH</name>
<organism evidence="2 3">
    <name type="scientific">Phenylobacterium zucineum (strain HLK1)</name>
    <dbReference type="NCBI Taxonomy" id="450851"/>
    <lineage>
        <taxon>Bacteria</taxon>
        <taxon>Pseudomonadati</taxon>
        <taxon>Pseudomonadota</taxon>
        <taxon>Alphaproteobacteria</taxon>
        <taxon>Caulobacterales</taxon>
        <taxon>Caulobacteraceae</taxon>
        <taxon>Phenylobacterium</taxon>
    </lineage>
</organism>
<evidence type="ECO:0008006" key="4">
    <source>
        <dbReference type="Google" id="ProtNLM"/>
    </source>
</evidence>
<dbReference type="InterPro" id="IPR002816">
    <property type="entry name" value="TraB/PrgY/GumN_fam"/>
</dbReference>
<evidence type="ECO:0000313" key="2">
    <source>
        <dbReference type="EMBL" id="ACG79573.1"/>
    </source>
</evidence>
<evidence type="ECO:0000256" key="1">
    <source>
        <dbReference type="SAM" id="SignalP"/>
    </source>
</evidence>
<reference evidence="2 3" key="1">
    <citation type="journal article" date="2008" name="BMC Genomics">
        <title>Complete genome of Phenylobacterium zucineum - a novel facultative intracellular bacterium isolated from human erythroleukemia cell line K562.</title>
        <authorList>
            <person name="Luo Y."/>
            <person name="Xu X."/>
            <person name="Ding Z."/>
            <person name="Liu Z."/>
            <person name="Zhang B."/>
            <person name="Yan Z."/>
            <person name="Sun J."/>
            <person name="Hu S."/>
            <person name="Hu X."/>
        </authorList>
    </citation>
    <scope>NUCLEOTIDE SEQUENCE [LARGE SCALE GENOMIC DNA]</scope>
    <source>
        <strain evidence="2 3">HLK1</strain>
    </source>
</reference>
<dbReference type="eggNOG" id="COG3735">
    <property type="taxonomic scope" value="Bacteria"/>
</dbReference>
<accession>B4RA69</accession>